<evidence type="ECO:0008006" key="3">
    <source>
        <dbReference type="Google" id="ProtNLM"/>
    </source>
</evidence>
<gene>
    <name evidence="1" type="ORF">GGX14DRAFT_664393</name>
</gene>
<name>A0AAD6YLH4_9AGAR</name>
<feature type="non-terminal residue" evidence="1">
    <location>
        <position position="1828"/>
    </location>
</feature>
<dbReference type="EMBL" id="JARJCW010000007">
    <property type="protein sequence ID" value="KAJ7222598.1"/>
    <property type="molecule type" value="Genomic_DNA"/>
</dbReference>
<organism evidence="1 2">
    <name type="scientific">Mycena pura</name>
    <dbReference type="NCBI Taxonomy" id="153505"/>
    <lineage>
        <taxon>Eukaryota</taxon>
        <taxon>Fungi</taxon>
        <taxon>Dikarya</taxon>
        <taxon>Basidiomycota</taxon>
        <taxon>Agaricomycotina</taxon>
        <taxon>Agaricomycetes</taxon>
        <taxon>Agaricomycetidae</taxon>
        <taxon>Agaricales</taxon>
        <taxon>Marasmiineae</taxon>
        <taxon>Mycenaceae</taxon>
        <taxon>Mycena</taxon>
    </lineage>
</organism>
<comment type="caution">
    <text evidence="1">The sequence shown here is derived from an EMBL/GenBank/DDBJ whole genome shotgun (WGS) entry which is preliminary data.</text>
</comment>
<keyword evidence="2" id="KW-1185">Reference proteome</keyword>
<sequence length="1828" mass="206624">STLYRKRATGFGEWDVNIAPRAEQDLRQLNKRDPKTVSFILKKMRELSNGNFYPDNYEQINGATDEIPIYQTKVTEKLRLVYQVDCVPMYGSNVLLKVFGVYQDAQLSGSFWNAVSRELARKGKYYGEKCSIRRRASDSQTHEKYVFVPATFPTHQETRTSSESVSDLPADDAEQARLDAHAPRRKTVHFSEYLLRSILDDLDVAFVLEISPRELEIVEHPHSCYVLGRSGTGKTTTMLYKMLLVEASGSELSTSRKIRQLFVTQSHTLAHKVGEHFGKLIRGYRPSAISENLKAAEKADRALVAREEGNELRSDLPKKYSELQDADFPLFVSMEQLCTMIECDIVASTDRKKQSTRLTYDKFRREYWPRFPQSLCKGFEPSMVFSEFMGVIKGSEVALNSKSHYLDRTTYLNIGQRRQTTFADQRSRIYDLFEKYLAQKGLQGDADPADRTLAILESFHKHGVPGNKIDYLCVRYVFDYFQYLINEFIVLRSLCQDPNSLFWAGDTAQTISVGSSFRFNELKSFLHRIEERRKEHRPELAFAPAVPPSMFQLTMNYRSHAGIINCAHSVIELITTLWPDAIDKLEPEKGTVHGSRPVFFTNWDLDDIHSKQFLFGDQPSGSYVELGAEQCILVRDKAARNKLVQDVGNIGLIMTLHEAKGLEFNDAFEQMTDNLQLLFQVLIYNFFADSEVSEAQWRVVLNVVGHGVPAPAFDSVRHASVCMELKFLYVAITRARNNIWIADCSTKGESLRIFWTSRSLVQNRILGTDARRFAISSTPSEWREQGRKLFDSNHFWHAKICYERAMMPHEAAISQAYHLREEASGMPQVDHREINARMKAFLSGAAAFMACARKEMDAKTSQQYFCEAAACFEQAEKFDRAIAAYGEGRAFTKVAVLYLELSKFKEAVATIQIHSQDIDRGVAERVTVEASLYYYGKEQIKKATDLFPRPEDALKLLLERKMHKERAAVLEMLGKLSEAAEIHCQEGRTLKAIELFLRDRKTDRASSCVIKALWERLPFAVLPDTTHDNLLGDLLKLAAQVDLSLVSQNERDEISMFHAIVDRNAGKLQELGLSFVDQNPAATLLCLDHYFLDPPGMHWRNLAGIDALVKNLEGFHAYVKLLENSAFSGDPCGSSTTRKLFGYVKKGEDAFSIPHGTFLRTSRRILTGDKLRPVFERALRDRLARRIREQNDMCRAHTLFQGPCLTFALSDGGCDDDDCPQEHILASSFGSQEYSLRVRIHVLQILIYHSLAKINVDDSESQRSFWISRLYAALLDPVSHKLGSAASLDFELIPEAARGFQVAKEWVRRGCAYTLESAPQSFLARMVELVHLAVRGDGSPMAYFERARFKTDPLVNRRGQDAVAEFLSALDGQDRLCLTAGVTFLRHVIMERLPIRFSDLCDVAENVCAALVVADGRGSLHGITLPLSWLVRRANAAGGLLAARVTNMSRIFVRYLSELLEPLYTGVDAGHLLSESERLDSGFMTRNRYLTRVCRCLCLLADNLGSDSLCKFVLESITALRRDPERHFPSLSSRYVNARTWSDLEGAVKAEATDGDASTCEEVVQLFYASSLDSPPLDAAPGVRRIVYEKRADIPRLLDGSATRTTATDLVPQSSVAGLEPEVEIEADDHASEYGNNDADERLPEDVPIDLPPISEPSQEELNAAAVIRRAISRAHYRNEQRKQAAGKSSLATGLSKFYDECRLVSLGMVRLYRFHFLGPLPHLLLCLDMVYNWTQKEMKQSKKEFRSAEHEALERAGQRLSTLQETLKKVIGIRKALGPTSEIHARRNIDELKSWTEQAAAVLRTLPFEAPPGLDEHFGIAYKGIVQ</sequence>
<reference evidence="1" key="1">
    <citation type="submission" date="2023-03" db="EMBL/GenBank/DDBJ databases">
        <title>Massive genome expansion in bonnet fungi (Mycena s.s.) driven by repeated elements and novel gene families across ecological guilds.</title>
        <authorList>
            <consortium name="Lawrence Berkeley National Laboratory"/>
            <person name="Harder C.B."/>
            <person name="Miyauchi S."/>
            <person name="Viragh M."/>
            <person name="Kuo A."/>
            <person name="Thoen E."/>
            <person name="Andreopoulos B."/>
            <person name="Lu D."/>
            <person name="Skrede I."/>
            <person name="Drula E."/>
            <person name="Henrissat B."/>
            <person name="Morin E."/>
            <person name="Kohler A."/>
            <person name="Barry K."/>
            <person name="LaButti K."/>
            <person name="Morin E."/>
            <person name="Salamov A."/>
            <person name="Lipzen A."/>
            <person name="Mereny Z."/>
            <person name="Hegedus B."/>
            <person name="Baldrian P."/>
            <person name="Stursova M."/>
            <person name="Weitz H."/>
            <person name="Taylor A."/>
            <person name="Grigoriev I.V."/>
            <person name="Nagy L.G."/>
            <person name="Martin F."/>
            <person name="Kauserud H."/>
        </authorList>
    </citation>
    <scope>NUCLEOTIDE SEQUENCE</scope>
    <source>
        <strain evidence="1">9144</strain>
    </source>
</reference>
<feature type="non-terminal residue" evidence="1">
    <location>
        <position position="1"/>
    </location>
</feature>
<dbReference type="InterPro" id="IPR039904">
    <property type="entry name" value="TRANK1"/>
</dbReference>
<dbReference type="Gene3D" id="3.40.50.300">
    <property type="entry name" value="P-loop containing nucleotide triphosphate hydrolases"/>
    <property type="match status" value="2"/>
</dbReference>
<dbReference type="InterPro" id="IPR027417">
    <property type="entry name" value="P-loop_NTPase"/>
</dbReference>
<dbReference type="SUPFAM" id="SSF52540">
    <property type="entry name" value="P-loop containing nucleoside triphosphate hydrolases"/>
    <property type="match status" value="1"/>
</dbReference>
<accession>A0AAD6YLH4</accession>
<proteinExistence type="predicted"/>
<dbReference type="PANTHER" id="PTHR21529">
    <property type="entry name" value="MAMMARY TURMOR VIRUS RECEPTOR HOMOLOG 1, 2 MTVR1, 2"/>
    <property type="match status" value="1"/>
</dbReference>
<dbReference type="Proteomes" id="UP001219525">
    <property type="component" value="Unassembled WGS sequence"/>
</dbReference>
<evidence type="ECO:0000313" key="2">
    <source>
        <dbReference type="Proteomes" id="UP001219525"/>
    </source>
</evidence>
<dbReference type="PANTHER" id="PTHR21529:SF4">
    <property type="entry name" value="TPR AND ANKYRIN REPEAT-CONTAINING PROTEIN 1"/>
    <property type="match status" value="1"/>
</dbReference>
<protein>
    <recommendedName>
        <fullName evidence="3">UvrD-like helicase ATP-binding domain-containing protein</fullName>
    </recommendedName>
</protein>
<evidence type="ECO:0000313" key="1">
    <source>
        <dbReference type="EMBL" id="KAJ7222598.1"/>
    </source>
</evidence>